<accession>A0A6I9X1S8</accession>
<evidence type="ECO:0000313" key="10">
    <source>
        <dbReference type="Proteomes" id="UP000504615"/>
    </source>
</evidence>
<dbReference type="InterPro" id="IPR023346">
    <property type="entry name" value="Lysozyme-like_dom_sf"/>
</dbReference>
<keyword evidence="6" id="KW-0378">Hydrolase</keyword>
<dbReference type="GeneID" id="105427942"/>
<evidence type="ECO:0000256" key="8">
    <source>
        <dbReference type="SAM" id="SignalP"/>
    </source>
</evidence>
<dbReference type="Proteomes" id="UP000504615">
    <property type="component" value="Unplaced"/>
</dbReference>
<dbReference type="RefSeq" id="XP_011638242.1">
    <property type="nucleotide sequence ID" value="XM_011639940.2"/>
</dbReference>
<feature type="chain" id="PRO_5026731852" description="lysozyme" evidence="8">
    <location>
        <begin position="24"/>
        <end position="164"/>
    </location>
</feature>
<keyword evidence="10" id="KW-1185">Reference proteome</keyword>
<dbReference type="Pfam" id="PF00062">
    <property type="entry name" value="Lys"/>
    <property type="match status" value="1"/>
</dbReference>
<organism evidence="10 11">
    <name type="scientific">Pogonomyrmex barbatus</name>
    <name type="common">red harvester ant</name>
    <dbReference type="NCBI Taxonomy" id="144034"/>
    <lineage>
        <taxon>Eukaryota</taxon>
        <taxon>Metazoa</taxon>
        <taxon>Ecdysozoa</taxon>
        <taxon>Arthropoda</taxon>
        <taxon>Hexapoda</taxon>
        <taxon>Insecta</taxon>
        <taxon>Pterygota</taxon>
        <taxon>Neoptera</taxon>
        <taxon>Endopterygota</taxon>
        <taxon>Hymenoptera</taxon>
        <taxon>Apocrita</taxon>
        <taxon>Aculeata</taxon>
        <taxon>Formicoidea</taxon>
        <taxon>Formicidae</taxon>
        <taxon>Myrmicinae</taxon>
        <taxon>Pogonomyrmex</taxon>
    </lineage>
</organism>
<keyword evidence="6" id="KW-0326">Glycosidase</keyword>
<protein>
    <recommendedName>
        <fullName evidence="3">lysozyme</fullName>
        <ecNumber evidence="3">3.2.1.17</ecNumber>
    </recommendedName>
</protein>
<dbReference type="AlphaFoldDB" id="A0A6I9X1S8"/>
<evidence type="ECO:0000259" key="9">
    <source>
        <dbReference type="PROSITE" id="PS00128"/>
    </source>
</evidence>
<dbReference type="KEGG" id="pbar:105427942"/>
<keyword evidence="5" id="KW-1015">Disulfide bond</keyword>
<keyword evidence="8" id="KW-0732">Signal</keyword>
<dbReference type="InterPro" id="IPR001916">
    <property type="entry name" value="Glyco_hydro_22"/>
</dbReference>
<dbReference type="PANTHER" id="PTHR11407">
    <property type="entry name" value="LYSOZYME C"/>
    <property type="match status" value="1"/>
</dbReference>
<feature type="domain" description="Glycosyl hydrolases family 22 (GH22)" evidence="9">
    <location>
        <begin position="94"/>
        <end position="112"/>
    </location>
</feature>
<sequence length="164" mass="18515">MRESEWVILFVLMVTTLHSPVEGKILTQCEAARELERAKISKSLISNWVCLMQSESGMNTALVTGPKTASSYSYGILQINSVKWCTRGRTGGICNKRCEDFLNDNIQESIACAKKIFDREGFKAWDGWTKKCKNKPLPNVSNCTRKKRMVTEIETAEIETDSIV</sequence>
<evidence type="ECO:0000256" key="4">
    <source>
        <dbReference type="ARBA" id="ARBA00022638"/>
    </source>
</evidence>
<name>A0A6I9X1S8_9HYME</name>
<comment type="similarity">
    <text evidence="2 7">Belongs to the glycosyl hydrolase 22 family.</text>
</comment>
<dbReference type="SUPFAM" id="SSF53955">
    <property type="entry name" value="Lysozyme-like"/>
    <property type="match status" value="1"/>
</dbReference>
<dbReference type="InterPro" id="IPR019799">
    <property type="entry name" value="Glyco_hydro_22_CS"/>
</dbReference>
<dbReference type="PRINTS" id="PR00135">
    <property type="entry name" value="LYZLACT"/>
</dbReference>
<dbReference type="OrthoDB" id="6692707at2759"/>
<evidence type="ECO:0000256" key="6">
    <source>
        <dbReference type="ARBA" id="ARBA00023295"/>
    </source>
</evidence>
<dbReference type="GO" id="GO:0031640">
    <property type="term" value="P:killing of cells of another organism"/>
    <property type="evidence" value="ECO:0007669"/>
    <property type="project" value="UniProtKB-KW"/>
</dbReference>
<gene>
    <name evidence="11" type="primary">LOC105427942</name>
</gene>
<dbReference type="PROSITE" id="PS51348">
    <property type="entry name" value="GLYCOSYL_HYDROL_F22_2"/>
    <property type="match status" value="1"/>
</dbReference>
<keyword evidence="4" id="KW-0929">Antimicrobial</keyword>
<evidence type="ECO:0000256" key="3">
    <source>
        <dbReference type="ARBA" id="ARBA00012732"/>
    </source>
</evidence>
<dbReference type="PROSITE" id="PS00128">
    <property type="entry name" value="GLYCOSYL_HYDROL_F22_1"/>
    <property type="match status" value="1"/>
</dbReference>
<comment type="catalytic activity">
    <reaction evidence="1">
        <text>Hydrolysis of (1-&gt;4)-beta-linkages between N-acetylmuramic acid and N-acetyl-D-glucosamine residues in a peptidoglycan and between N-acetyl-D-glucosamine residues in chitodextrins.</text>
        <dbReference type="EC" id="3.2.1.17"/>
    </reaction>
</comment>
<evidence type="ECO:0000256" key="7">
    <source>
        <dbReference type="RuleBase" id="RU004440"/>
    </source>
</evidence>
<evidence type="ECO:0000313" key="11">
    <source>
        <dbReference type="RefSeq" id="XP_011638242.1"/>
    </source>
</evidence>
<evidence type="ECO:0000256" key="2">
    <source>
        <dbReference type="ARBA" id="ARBA00010859"/>
    </source>
</evidence>
<dbReference type="FunFam" id="1.10.530.10:FF:000001">
    <property type="entry name" value="Lysozyme C"/>
    <property type="match status" value="1"/>
</dbReference>
<dbReference type="PANTHER" id="PTHR11407:SF63">
    <property type="entry name" value="LYSOZYME C"/>
    <property type="match status" value="1"/>
</dbReference>
<dbReference type="GO" id="GO:0003796">
    <property type="term" value="F:lysozyme activity"/>
    <property type="evidence" value="ECO:0007669"/>
    <property type="project" value="UniProtKB-EC"/>
</dbReference>
<dbReference type="EC" id="3.2.1.17" evidence="3"/>
<proteinExistence type="inferred from homology"/>
<feature type="signal peptide" evidence="8">
    <location>
        <begin position="1"/>
        <end position="23"/>
    </location>
</feature>
<dbReference type="Gene3D" id="1.10.530.10">
    <property type="match status" value="1"/>
</dbReference>
<reference evidence="11" key="1">
    <citation type="submission" date="2025-08" db="UniProtKB">
        <authorList>
            <consortium name="RefSeq"/>
        </authorList>
    </citation>
    <scope>IDENTIFICATION</scope>
</reference>
<evidence type="ECO:0000256" key="5">
    <source>
        <dbReference type="ARBA" id="ARBA00023157"/>
    </source>
</evidence>
<evidence type="ECO:0000256" key="1">
    <source>
        <dbReference type="ARBA" id="ARBA00000632"/>
    </source>
</evidence>
<dbReference type="SMART" id="SM00263">
    <property type="entry name" value="LYZ1"/>
    <property type="match status" value="1"/>
</dbReference>
<dbReference type="CDD" id="cd16899">
    <property type="entry name" value="LYZ_C_invert"/>
    <property type="match status" value="1"/>
</dbReference>
<keyword evidence="4" id="KW-0081">Bacteriolytic enzyme</keyword>
<dbReference type="GO" id="GO:0042742">
    <property type="term" value="P:defense response to bacterium"/>
    <property type="evidence" value="ECO:0007669"/>
    <property type="project" value="UniProtKB-KW"/>
</dbReference>